<organism evidence="6 7">
    <name type="scientific">Lentzea tibetensis</name>
    <dbReference type="NCBI Taxonomy" id="2591470"/>
    <lineage>
        <taxon>Bacteria</taxon>
        <taxon>Bacillati</taxon>
        <taxon>Actinomycetota</taxon>
        <taxon>Actinomycetes</taxon>
        <taxon>Pseudonocardiales</taxon>
        <taxon>Pseudonocardiaceae</taxon>
        <taxon>Lentzea</taxon>
    </lineage>
</organism>
<sequence>MTAVGTPRRSRLEGEVSTLVGVRPPEPVSVAEEFLLVDPTSGRPSGRAGAVLARLRDTGLTSFRGELATTQVTATTGPCTSLGDLRATMDAARHRVRDAARAVGVGVLSLGVPYWSSEHPLLGRGERFQQLLRTYAGAMADHEACVCQVHVAVPDRETGVAVLNHLRPWLPTLLALSANSPCHEGRDTGYASWRTVQRSRFPGSGVPPWFSSAADYDEHVERMAECGTLVDEAPFWLARLASHGPVVEIHAADAVPAVEDAVVQAALSRALVRTALTDLADGLEAPQVRDDVCAAALWSAARHGLGGAAVHIVREQQVTATKLLRELVEHVTGALEETGDTDVLAWLESCR</sequence>
<keyword evidence="1 5" id="KW-0436">Ligase</keyword>
<dbReference type="GO" id="GO:0042398">
    <property type="term" value="P:modified amino acid biosynthetic process"/>
    <property type="evidence" value="ECO:0007669"/>
    <property type="project" value="InterPro"/>
</dbReference>
<dbReference type="EMBL" id="VOBR01000010">
    <property type="protein sequence ID" value="TWP50988.1"/>
    <property type="molecule type" value="Genomic_DNA"/>
</dbReference>
<dbReference type="OrthoDB" id="9803842at2"/>
<protein>
    <recommendedName>
        <fullName evidence="5">Putative glutamate--cysteine ligase 2</fullName>
        <ecNumber evidence="5">6.3.2.2</ecNumber>
    </recommendedName>
    <alternativeName>
        <fullName evidence="5">Gamma-glutamylcysteine synthetase 2</fullName>
        <shortName evidence="5">GCS 2</shortName>
        <shortName evidence="5">Gamma-GCS 2</shortName>
    </alternativeName>
</protein>
<keyword evidence="2 5" id="KW-0547">Nucleotide-binding</keyword>
<dbReference type="AlphaFoldDB" id="A0A563ETX8"/>
<comment type="catalytic activity">
    <reaction evidence="4 5">
        <text>L-cysteine + L-glutamate + ATP = gamma-L-glutamyl-L-cysteine + ADP + phosphate + H(+)</text>
        <dbReference type="Rhea" id="RHEA:13285"/>
        <dbReference type="ChEBI" id="CHEBI:15378"/>
        <dbReference type="ChEBI" id="CHEBI:29985"/>
        <dbReference type="ChEBI" id="CHEBI:30616"/>
        <dbReference type="ChEBI" id="CHEBI:35235"/>
        <dbReference type="ChEBI" id="CHEBI:43474"/>
        <dbReference type="ChEBI" id="CHEBI:58173"/>
        <dbReference type="ChEBI" id="CHEBI:456216"/>
        <dbReference type="EC" id="6.3.2.2"/>
    </reaction>
</comment>
<proteinExistence type="inferred from homology"/>
<dbReference type="PANTHER" id="PTHR36510:SF1">
    <property type="entry name" value="GLUTAMATE--CYSTEINE LIGASE 2-RELATED"/>
    <property type="match status" value="1"/>
</dbReference>
<dbReference type="GO" id="GO:0004357">
    <property type="term" value="F:glutamate-cysteine ligase activity"/>
    <property type="evidence" value="ECO:0007669"/>
    <property type="project" value="UniProtKB-EC"/>
</dbReference>
<evidence type="ECO:0000313" key="6">
    <source>
        <dbReference type="EMBL" id="TWP50988.1"/>
    </source>
</evidence>
<dbReference type="SUPFAM" id="SSF55931">
    <property type="entry name" value="Glutamine synthetase/guanido kinase"/>
    <property type="match status" value="1"/>
</dbReference>
<gene>
    <name evidence="6" type="ORF">FKR81_18120</name>
</gene>
<dbReference type="GO" id="GO:0005524">
    <property type="term" value="F:ATP binding"/>
    <property type="evidence" value="ECO:0007669"/>
    <property type="project" value="UniProtKB-KW"/>
</dbReference>
<dbReference type="Proteomes" id="UP000316639">
    <property type="component" value="Unassembled WGS sequence"/>
</dbReference>
<evidence type="ECO:0000256" key="1">
    <source>
        <dbReference type="ARBA" id="ARBA00022598"/>
    </source>
</evidence>
<comment type="function">
    <text evidence="5">ATP-dependent carboxylate-amine ligase which exhibits weak glutamate--cysteine ligase activity.</text>
</comment>
<dbReference type="PANTHER" id="PTHR36510">
    <property type="entry name" value="GLUTAMATE--CYSTEINE LIGASE 2-RELATED"/>
    <property type="match status" value="1"/>
</dbReference>
<evidence type="ECO:0000313" key="7">
    <source>
        <dbReference type="Proteomes" id="UP000316639"/>
    </source>
</evidence>
<dbReference type="EC" id="6.3.2.2" evidence="5"/>
<dbReference type="InterPro" id="IPR011793">
    <property type="entry name" value="YbdK"/>
</dbReference>
<evidence type="ECO:0000256" key="4">
    <source>
        <dbReference type="ARBA" id="ARBA00048819"/>
    </source>
</evidence>
<comment type="caution">
    <text evidence="6">The sequence shown here is derived from an EMBL/GenBank/DDBJ whole genome shotgun (WGS) entry which is preliminary data.</text>
</comment>
<dbReference type="Pfam" id="PF04107">
    <property type="entry name" value="GCS2"/>
    <property type="match status" value="1"/>
</dbReference>
<dbReference type="InterPro" id="IPR014746">
    <property type="entry name" value="Gln_synth/guanido_kin_cat_dom"/>
</dbReference>
<comment type="similarity">
    <text evidence="5">Belongs to the glutamate--cysteine ligase type 2 family. YbdK subfamily.</text>
</comment>
<reference evidence="6 7" key="1">
    <citation type="submission" date="2019-07" db="EMBL/GenBank/DDBJ databases">
        <title>Lentzea xizangensis sp. nov., isolated from Qinghai-Tibetan Plateau Soils.</title>
        <authorList>
            <person name="Huang J."/>
        </authorList>
    </citation>
    <scope>NUCLEOTIDE SEQUENCE [LARGE SCALE GENOMIC DNA]</scope>
    <source>
        <strain evidence="6 7">FXJ1.1311</strain>
    </source>
</reference>
<evidence type="ECO:0000256" key="3">
    <source>
        <dbReference type="ARBA" id="ARBA00022840"/>
    </source>
</evidence>
<name>A0A563ETX8_9PSEU</name>
<keyword evidence="7" id="KW-1185">Reference proteome</keyword>
<keyword evidence="3 5" id="KW-0067">ATP-binding</keyword>
<evidence type="ECO:0000256" key="5">
    <source>
        <dbReference type="HAMAP-Rule" id="MF_01609"/>
    </source>
</evidence>
<dbReference type="InterPro" id="IPR050141">
    <property type="entry name" value="GCL_type2/YbdK_subfam"/>
</dbReference>
<dbReference type="NCBIfam" id="TIGR02050">
    <property type="entry name" value="gshA_cyan_rel"/>
    <property type="match status" value="1"/>
</dbReference>
<dbReference type="HAMAP" id="MF_01609">
    <property type="entry name" value="Glu_cys_ligase_2"/>
    <property type="match status" value="1"/>
</dbReference>
<accession>A0A563ETX8</accession>
<dbReference type="Gene3D" id="3.30.590.20">
    <property type="match status" value="1"/>
</dbReference>
<evidence type="ECO:0000256" key="2">
    <source>
        <dbReference type="ARBA" id="ARBA00022741"/>
    </source>
</evidence>
<dbReference type="InterPro" id="IPR006336">
    <property type="entry name" value="GCS2"/>
</dbReference>